<gene>
    <name evidence="11" type="ORF">JMJ35_007629</name>
</gene>
<evidence type="ECO:0000256" key="5">
    <source>
        <dbReference type="ARBA" id="ARBA00023315"/>
    </source>
</evidence>
<dbReference type="SUPFAM" id="SSF55681">
    <property type="entry name" value="Class II aaRS and biotin synthetases"/>
    <property type="match status" value="1"/>
</dbReference>
<dbReference type="Proteomes" id="UP001166286">
    <property type="component" value="Unassembled WGS sequence"/>
</dbReference>
<feature type="site" description="Lowers pKa of active site Cys" evidence="8">
    <location>
        <position position="152"/>
    </location>
</feature>
<sequence length="292" mass="32506">MKLRHLHLPGLTSYLRTSAIQEHLVRLQLDRKAAELPLPALDPILLTFQTTPTYTTGRRETQFTSPKQIAYLQANGKAEHQPALRGGATTFHGPGQVTAYLVLDLKAHGLGVESYVRLLEDSAMGTCAHYGLETFTTRNPGLWIGPRPRERKLVSLGVHVRRYITSHGLGINVNVDLWWFDRIVMCGLKGMRATNIERELEALQALGHLQTPNFDLPGQTGVRRTSSEPRKPVESLREFAFPLSIPEAADVLADNLAKRLAHVNNRVEKLAEEDIWPGENSASADHFSNDAT</sequence>
<accession>A0AA39QW26</accession>
<reference evidence="11" key="1">
    <citation type="submission" date="2023-03" db="EMBL/GenBank/DDBJ databases">
        <title>Complete genome of Cladonia borealis.</title>
        <authorList>
            <person name="Park H."/>
        </authorList>
    </citation>
    <scope>NUCLEOTIDE SEQUENCE</scope>
    <source>
        <strain evidence="11">ANT050790</strain>
    </source>
</reference>
<dbReference type="Pfam" id="PF21948">
    <property type="entry name" value="LplA-B_cat"/>
    <property type="match status" value="1"/>
</dbReference>
<dbReference type="GO" id="GO:0009249">
    <property type="term" value="P:protein lipoylation"/>
    <property type="evidence" value="ECO:0007669"/>
    <property type="project" value="InterPro"/>
</dbReference>
<dbReference type="GO" id="GO:0033819">
    <property type="term" value="F:lipoyl(octanoyl) transferase activity"/>
    <property type="evidence" value="ECO:0007669"/>
    <property type="project" value="UniProtKB-EC"/>
</dbReference>
<dbReference type="InterPro" id="IPR045864">
    <property type="entry name" value="aa-tRNA-synth_II/BPL/LPL"/>
</dbReference>
<dbReference type="InterPro" id="IPR000544">
    <property type="entry name" value="Octanoyltransferase"/>
</dbReference>
<evidence type="ECO:0000259" key="10">
    <source>
        <dbReference type="PROSITE" id="PS51733"/>
    </source>
</evidence>
<dbReference type="EMBL" id="JAFEKC020000017">
    <property type="protein sequence ID" value="KAK0510235.1"/>
    <property type="molecule type" value="Genomic_DNA"/>
</dbReference>
<feature type="binding site" evidence="7">
    <location>
        <begin position="155"/>
        <end position="157"/>
    </location>
    <ligand>
        <name>substrate</name>
    </ligand>
</feature>
<dbReference type="PANTHER" id="PTHR10993:SF7">
    <property type="entry name" value="LIPOYLTRANSFERASE 2, MITOCHONDRIAL-RELATED"/>
    <property type="match status" value="1"/>
</dbReference>
<protein>
    <recommendedName>
        <fullName evidence="3">lipoyl(octanoyl) transferase</fullName>
        <ecNumber evidence="3">2.3.1.181</ecNumber>
    </recommendedName>
</protein>
<comment type="caution">
    <text evidence="11">The sequence shown here is derived from an EMBL/GenBank/DDBJ whole genome shotgun (WGS) entry which is preliminary data.</text>
</comment>
<feature type="active site" description="Acyl-thioester intermediate" evidence="6">
    <location>
        <position position="186"/>
    </location>
</feature>
<name>A0AA39QW26_9LECA</name>
<keyword evidence="4" id="KW-0808">Transferase</keyword>
<comment type="similarity">
    <text evidence="2">Belongs to the LipB family.</text>
</comment>
<evidence type="ECO:0000256" key="2">
    <source>
        <dbReference type="ARBA" id="ARBA00007907"/>
    </source>
</evidence>
<evidence type="ECO:0000256" key="9">
    <source>
        <dbReference type="SAM" id="MobiDB-lite"/>
    </source>
</evidence>
<proteinExistence type="inferred from homology"/>
<feature type="domain" description="BPL/LPL catalytic" evidence="10">
    <location>
        <begin position="39"/>
        <end position="221"/>
    </location>
</feature>
<dbReference type="Gene3D" id="3.30.930.10">
    <property type="entry name" value="Bira Bifunctional Protein, Domain 2"/>
    <property type="match status" value="1"/>
</dbReference>
<dbReference type="PROSITE" id="PS51733">
    <property type="entry name" value="BPL_LPL_CATALYTIC"/>
    <property type="match status" value="1"/>
</dbReference>
<feature type="binding site" evidence="7">
    <location>
        <begin position="168"/>
        <end position="170"/>
    </location>
    <ligand>
        <name>substrate</name>
    </ligand>
</feature>
<feature type="region of interest" description="Disordered" evidence="9">
    <location>
        <begin position="214"/>
        <end position="233"/>
    </location>
</feature>
<evidence type="ECO:0000256" key="6">
    <source>
        <dbReference type="PIRSR" id="PIRSR016262-1"/>
    </source>
</evidence>
<comment type="pathway">
    <text evidence="1">Protein modification; protein lipoylation via endogenous pathway; protein N(6)-(lipoyl)lysine from octanoyl-[acyl-carrier-protein]: step 1/2.</text>
</comment>
<feature type="binding site" evidence="7">
    <location>
        <begin position="85"/>
        <end position="92"/>
    </location>
    <ligand>
        <name>substrate</name>
    </ligand>
</feature>
<evidence type="ECO:0000256" key="4">
    <source>
        <dbReference type="ARBA" id="ARBA00022679"/>
    </source>
</evidence>
<dbReference type="EC" id="2.3.1.181" evidence="3"/>
<dbReference type="AlphaFoldDB" id="A0AA39QW26"/>
<evidence type="ECO:0000313" key="12">
    <source>
        <dbReference type="Proteomes" id="UP001166286"/>
    </source>
</evidence>
<evidence type="ECO:0000256" key="7">
    <source>
        <dbReference type="PIRSR" id="PIRSR016262-2"/>
    </source>
</evidence>
<evidence type="ECO:0000256" key="3">
    <source>
        <dbReference type="ARBA" id="ARBA00012334"/>
    </source>
</evidence>
<dbReference type="InterPro" id="IPR004143">
    <property type="entry name" value="BPL_LPL_catalytic"/>
</dbReference>
<evidence type="ECO:0000313" key="11">
    <source>
        <dbReference type="EMBL" id="KAK0510235.1"/>
    </source>
</evidence>
<organism evidence="11 12">
    <name type="scientific">Cladonia borealis</name>
    <dbReference type="NCBI Taxonomy" id="184061"/>
    <lineage>
        <taxon>Eukaryota</taxon>
        <taxon>Fungi</taxon>
        <taxon>Dikarya</taxon>
        <taxon>Ascomycota</taxon>
        <taxon>Pezizomycotina</taxon>
        <taxon>Lecanoromycetes</taxon>
        <taxon>OSLEUM clade</taxon>
        <taxon>Lecanoromycetidae</taxon>
        <taxon>Lecanorales</taxon>
        <taxon>Lecanorineae</taxon>
        <taxon>Cladoniaceae</taxon>
        <taxon>Cladonia</taxon>
    </lineage>
</organism>
<dbReference type="NCBIfam" id="TIGR00214">
    <property type="entry name" value="lipB"/>
    <property type="match status" value="1"/>
</dbReference>
<keyword evidence="12" id="KW-1185">Reference proteome</keyword>
<dbReference type="PROSITE" id="PS01313">
    <property type="entry name" value="LIPB"/>
    <property type="match status" value="1"/>
</dbReference>
<evidence type="ECO:0000256" key="1">
    <source>
        <dbReference type="ARBA" id="ARBA00004821"/>
    </source>
</evidence>
<dbReference type="InterPro" id="IPR020605">
    <property type="entry name" value="Octanoyltransferase_CS"/>
</dbReference>
<keyword evidence="5" id="KW-0012">Acyltransferase</keyword>
<dbReference type="PANTHER" id="PTHR10993">
    <property type="entry name" value="OCTANOYLTRANSFERASE"/>
    <property type="match status" value="1"/>
</dbReference>
<evidence type="ECO:0000256" key="8">
    <source>
        <dbReference type="PIRSR" id="PIRSR016262-3"/>
    </source>
</evidence>